<dbReference type="InParanoid" id="A0A7N2LIA4"/>
<dbReference type="GO" id="GO:0016491">
    <property type="term" value="F:oxidoreductase activity"/>
    <property type="evidence" value="ECO:0007669"/>
    <property type="project" value="TreeGrafter"/>
</dbReference>
<proteinExistence type="predicted"/>
<dbReference type="OMA" id="KRNDWIT"/>
<dbReference type="Proteomes" id="UP000594261">
    <property type="component" value="Chromosome 4"/>
</dbReference>
<dbReference type="Pfam" id="PF00394">
    <property type="entry name" value="Cu-oxidase"/>
    <property type="match status" value="1"/>
</dbReference>
<dbReference type="EnsemblPlants" id="QL04p066635:mrna">
    <property type="protein sequence ID" value="QL04p066635:mrna"/>
    <property type="gene ID" value="QL04p066635"/>
</dbReference>
<evidence type="ECO:0000313" key="3">
    <source>
        <dbReference type="Proteomes" id="UP000594261"/>
    </source>
</evidence>
<reference evidence="2 3" key="1">
    <citation type="journal article" date="2016" name="G3 (Bethesda)">
        <title>First Draft Assembly and Annotation of the Genome of a California Endemic Oak Quercus lobata Nee (Fagaceae).</title>
        <authorList>
            <person name="Sork V.L."/>
            <person name="Fitz-Gibbon S.T."/>
            <person name="Puiu D."/>
            <person name="Crepeau M."/>
            <person name="Gugger P.F."/>
            <person name="Sherman R."/>
            <person name="Stevens K."/>
            <person name="Langley C.H."/>
            <person name="Pellegrini M."/>
            <person name="Salzberg S.L."/>
        </authorList>
    </citation>
    <scope>NUCLEOTIDE SEQUENCE [LARGE SCALE GENOMIC DNA]</scope>
    <source>
        <strain evidence="2 3">cv. SW786</strain>
    </source>
</reference>
<dbReference type="Gene3D" id="2.60.40.420">
    <property type="entry name" value="Cupredoxins - blue copper proteins"/>
    <property type="match status" value="2"/>
</dbReference>
<dbReference type="InterPro" id="IPR001117">
    <property type="entry name" value="Cu-oxidase_2nd"/>
</dbReference>
<dbReference type="SUPFAM" id="SSF49503">
    <property type="entry name" value="Cupredoxins"/>
    <property type="match status" value="2"/>
</dbReference>
<dbReference type="Gramene" id="QL04p066635:mrna">
    <property type="protein sequence ID" value="QL04p066635:mrna"/>
    <property type="gene ID" value="QL04p066635"/>
</dbReference>
<accession>A0A7N2LIA4</accession>
<dbReference type="PANTHER" id="PTHR11709:SF218">
    <property type="entry name" value="L-ASCORBATE OXIDASE"/>
    <property type="match status" value="1"/>
</dbReference>
<feature type="domain" description="Plastocyanin-like" evidence="1">
    <location>
        <begin position="56"/>
        <end position="125"/>
    </location>
</feature>
<evidence type="ECO:0000313" key="2">
    <source>
        <dbReference type="EnsemblPlants" id="QL04p066635:mrna"/>
    </source>
</evidence>
<evidence type="ECO:0000259" key="1">
    <source>
        <dbReference type="Pfam" id="PF00394"/>
    </source>
</evidence>
<dbReference type="PANTHER" id="PTHR11709">
    <property type="entry name" value="MULTI-COPPER OXIDASE"/>
    <property type="match status" value="1"/>
</dbReference>
<dbReference type="InterPro" id="IPR045087">
    <property type="entry name" value="Cu-oxidase_fam"/>
</dbReference>
<dbReference type="AlphaFoldDB" id="A0A7N2LIA4"/>
<dbReference type="EMBL" id="LRBV02000004">
    <property type="status" value="NOT_ANNOTATED_CDS"/>
    <property type="molecule type" value="Genomic_DNA"/>
</dbReference>
<protein>
    <recommendedName>
        <fullName evidence="1">Plastocyanin-like domain-containing protein</fullName>
    </recommendedName>
</protein>
<organism evidence="2 3">
    <name type="scientific">Quercus lobata</name>
    <name type="common">Valley oak</name>
    <dbReference type="NCBI Taxonomy" id="97700"/>
    <lineage>
        <taxon>Eukaryota</taxon>
        <taxon>Viridiplantae</taxon>
        <taxon>Streptophyta</taxon>
        <taxon>Embryophyta</taxon>
        <taxon>Tracheophyta</taxon>
        <taxon>Spermatophyta</taxon>
        <taxon>Magnoliopsida</taxon>
        <taxon>eudicotyledons</taxon>
        <taxon>Gunneridae</taxon>
        <taxon>Pentapetalae</taxon>
        <taxon>rosids</taxon>
        <taxon>fabids</taxon>
        <taxon>Fagales</taxon>
        <taxon>Fagaceae</taxon>
        <taxon>Quercus</taxon>
    </lineage>
</organism>
<sequence length="188" mass="21045">MQATRNNTMLTENVTVHWHGIRKYGTPWHAGTDGITQCAIMPGETLDYKFVVESATLRGHSMTVFEADGSFVEPFVTKNLYINSGETYSVIVKADRDSKRNDWITTKTIGRKPSTPTGLGIFNYYPIYHYKCPITEPTTGPLWNDTASKLAQSRAIKAHPDYVTAPPPTSDIVIVLFNTQNLVNGIYR</sequence>
<reference evidence="2" key="2">
    <citation type="submission" date="2021-01" db="UniProtKB">
        <authorList>
            <consortium name="EnsemblPlants"/>
        </authorList>
    </citation>
    <scope>IDENTIFICATION</scope>
</reference>
<keyword evidence="3" id="KW-1185">Reference proteome</keyword>
<dbReference type="InterPro" id="IPR008972">
    <property type="entry name" value="Cupredoxin"/>
</dbReference>
<name>A0A7N2LIA4_QUELO</name>